<evidence type="ECO:0000313" key="4">
    <source>
        <dbReference type="Proteomes" id="UP000475545"/>
    </source>
</evidence>
<organism evidence="3 4">
    <name type="scientific">Gordonia mangrovi</name>
    <dbReference type="NCBI Taxonomy" id="2665643"/>
    <lineage>
        <taxon>Bacteria</taxon>
        <taxon>Bacillati</taxon>
        <taxon>Actinomycetota</taxon>
        <taxon>Actinomycetes</taxon>
        <taxon>Mycobacteriales</taxon>
        <taxon>Gordoniaceae</taxon>
        <taxon>Gordonia</taxon>
    </lineage>
</organism>
<evidence type="ECO:0000313" key="3">
    <source>
        <dbReference type="EMBL" id="MXP19994.1"/>
    </source>
</evidence>
<dbReference type="InterPro" id="IPR014729">
    <property type="entry name" value="Rossmann-like_a/b/a_fold"/>
</dbReference>
<protein>
    <submittedName>
        <fullName evidence="3">Universal stress protein</fullName>
    </submittedName>
</protein>
<dbReference type="PANTHER" id="PTHR46268">
    <property type="entry name" value="STRESS RESPONSE PROTEIN NHAX"/>
    <property type="match status" value="1"/>
</dbReference>
<evidence type="ECO:0000256" key="1">
    <source>
        <dbReference type="ARBA" id="ARBA00008791"/>
    </source>
</evidence>
<dbReference type="InterPro" id="IPR006015">
    <property type="entry name" value="Universal_stress_UspA"/>
</dbReference>
<dbReference type="Pfam" id="PF00582">
    <property type="entry name" value="Usp"/>
    <property type="match status" value="1"/>
</dbReference>
<keyword evidence="4" id="KW-1185">Reference proteome</keyword>
<sequence>MPGLVLVGVDDSATAREAARTAANLALGMDAALHVVSAFERHETKTVGSGSDVAPVATAEEARSLAEQIADELREITPAVTAGSALGKPQQVLVDEAERRQANLIVVGNRGMRGLGRVLGSVANSVAHHAPCDVYIAKTV</sequence>
<dbReference type="Proteomes" id="UP000475545">
    <property type="component" value="Unassembled WGS sequence"/>
</dbReference>
<feature type="domain" description="UspA" evidence="2">
    <location>
        <begin position="5"/>
        <end position="138"/>
    </location>
</feature>
<dbReference type="CDD" id="cd00293">
    <property type="entry name" value="USP-like"/>
    <property type="match status" value="1"/>
</dbReference>
<proteinExistence type="inferred from homology"/>
<dbReference type="AlphaFoldDB" id="A0A6L7GJC4"/>
<dbReference type="PRINTS" id="PR01438">
    <property type="entry name" value="UNVRSLSTRESS"/>
</dbReference>
<dbReference type="Gene3D" id="3.40.50.620">
    <property type="entry name" value="HUPs"/>
    <property type="match status" value="1"/>
</dbReference>
<dbReference type="SUPFAM" id="SSF52402">
    <property type="entry name" value="Adenine nucleotide alpha hydrolases-like"/>
    <property type="match status" value="1"/>
</dbReference>
<dbReference type="InterPro" id="IPR006016">
    <property type="entry name" value="UspA"/>
</dbReference>
<accession>A0A6L7GJC4</accession>
<dbReference type="PANTHER" id="PTHR46268:SF6">
    <property type="entry name" value="UNIVERSAL STRESS PROTEIN UP12"/>
    <property type="match status" value="1"/>
</dbReference>
<name>A0A6L7GJC4_9ACTN</name>
<dbReference type="EMBL" id="WMBR01000001">
    <property type="protein sequence ID" value="MXP19994.1"/>
    <property type="molecule type" value="Genomic_DNA"/>
</dbReference>
<gene>
    <name evidence="3" type="ORF">GIY30_01255</name>
</gene>
<reference evidence="3 4" key="1">
    <citation type="submission" date="2019-11" db="EMBL/GenBank/DDBJ databases">
        <title>Gordonia sp. nov., a novel actinobacterium isolated from mangrove soil in Hainan.</title>
        <authorList>
            <person name="Huang X."/>
            <person name="Xie Y."/>
            <person name="Chu X."/>
            <person name="Xiao K."/>
        </authorList>
    </citation>
    <scope>NUCLEOTIDE SEQUENCE [LARGE SCALE GENOMIC DNA]</scope>
    <source>
        <strain evidence="3 4">HNM0687</strain>
    </source>
</reference>
<comment type="caution">
    <text evidence="3">The sequence shown here is derived from an EMBL/GenBank/DDBJ whole genome shotgun (WGS) entry which is preliminary data.</text>
</comment>
<comment type="similarity">
    <text evidence="1">Belongs to the universal stress protein A family.</text>
</comment>
<dbReference type="RefSeq" id="WP_160900172.1">
    <property type="nucleotide sequence ID" value="NZ_CP102850.1"/>
</dbReference>
<evidence type="ECO:0000259" key="2">
    <source>
        <dbReference type="Pfam" id="PF00582"/>
    </source>
</evidence>